<reference evidence="9" key="1">
    <citation type="journal article" date="2024" name="Algal Res.">
        <title>Biochemical, toxicological and genomic investigation of a high-biomass producing Limnothrix strain isolated from Italian shallow drinking water reservoir.</title>
        <authorList>
            <person name="Simonazzi M."/>
            <person name="Shishido T.K."/>
            <person name="Delbaje E."/>
            <person name="Wahlsten M."/>
            <person name="Fewer D.P."/>
            <person name="Sivonen K."/>
            <person name="Pezzolesi L."/>
            <person name="Pistocchi R."/>
        </authorList>
    </citation>
    <scope>NUCLEOTIDE SEQUENCE [LARGE SCALE GENOMIC DNA]</scope>
    <source>
        <strain evidence="9">LRLZ20PSL1</strain>
    </source>
</reference>
<sequence>MTPDSPDRPVVTDQSRSERLRDWRSPLRYPGGKQKDLPIFTQYFRSAKEYREPFLGGGSVLLHAIGSRVAQAFWANDANPLLMDFWQQVQTDAIALARLVRSLRDDYDGERRKCDQWVEFRDRYQQKLADLPGDRLHNAARFFILNRSTASGLTESGGMTAAAYCGRFTESSIQRLENLQGRLAGVRLTLGDYQTLIHAPGEDVFIFLDPPYFSAEQSRLYGRSGDLHKGFNHQQLAAALRDCPHNWLMTIDNCEAIQDLYPADWADCLPWTKPYSMTNTQGRRSKAGQELLIAKKGLIQF</sequence>
<proteinExistence type="inferred from homology"/>
<evidence type="ECO:0000256" key="1">
    <source>
        <dbReference type="ARBA" id="ARBA00006594"/>
    </source>
</evidence>
<dbReference type="InterPro" id="IPR012327">
    <property type="entry name" value="MeTrfase_D12"/>
</dbReference>
<dbReference type="GO" id="GO:0032259">
    <property type="term" value="P:methylation"/>
    <property type="evidence" value="ECO:0007669"/>
    <property type="project" value="UniProtKB-KW"/>
</dbReference>
<keyword evidence="4" id="KW-0808">Transferase</keyword>
<comment type="catalytic activity">
    <reaction evidence="6">
        <text>a 2'-deoxyadenosine in DNA + S-adenosyl-L-methionine = an N(6)-methyl-2'-deoxyadenosine in DNA + S-adenosyl-L-homocysteine + H(+)</text>
        <dbReference type="Rhea" id="RHEA:15197"/>
        <dbReference type="Rhea" id="RHEA-COMP:12418"/>
        <dbReference type="Rhea" id="RHEA-COMP:12419"/>
        <dbReference type="ChEBI" id="CHEBI:15378"/>
        <dbReference type="ChEBI" id="CHEBI:57856"/>
        <dbReference type="ChEBI" id="CHEBI:59789"/>
        <dbReference type="ChEBI" id="CHEBI:90615"/>
        <dbReference type="ChEBI" id="CHEBI:90616"/>
        <dbReference type="EC" id="2.1.1.72"/>
    </reaction>
</comment>
<evidence type="ECO:0000256" key="4">
    <source>
        <dbReference type="ARBA" id="ARBA00022679"/>
    </source>
</evidence>
<evidence type="ECO:0000313" key="9">
    <source>
        <dbReference type="Proteomes" id="UP001604335"/>
    </source>
</evidence>
<dbReference type="PANTHER" id="PTHR30481:SF2">
    <property type="entry name" value="SITE-SPECIFIC DNA-METHYLTRANSFERASE (ADENINE-SPECIFIC)"/>
    <property type="match status" value="1"/>
</dbReference>
<gene>
    <name evidence="8" type="ORF">VPK24_00905</name>
</gene>
<dbReference type="Proteomes" id="UP001604335">
    <property type="component" value="Unassembled WGS sequence"/>
</dbReference>
<evidence type="ECO:0000256" key="5">
    <source>
        <dbReference type="ARBA" id="ARBA00022691"/>
    </source>
</evidence>
<dbReference type="InterPro" id="IPR023095">
    <property type="entry name" value="Ade_MeTrfase_dom_2"/>
</dbReference>
<evidence type="ECO:0000256" key="7">
    <source>
        <dbReference type="SAM" id="MobiDB-lite"/>
    </source>
</evidence>
<dbReference type="EC" id="2.1.1.72" evidence="2"/>
<accession>A0ABW7C4M8</accession>
<feature type="compositionally biased region" description="Basic and acidic residues" evidence="7">
    <location>
        <begin position="15"/>
        <end position="25"/>
    </location>
</feature>
<comment type="similarity">
    <text evidence="1">Belongs to the N(4)/N(6)-methyltransferase family.</text>
</comment>
<evidence type="ECO:0000313" key="8">
    <source>
        <dbReference type="EMBL" id="MFG3816180.1"/>
    </source>
</evidence>
<dbReference type="InterPro" id="IPR029063">
    <property type="entry name" value="SAM-dependent_MTases_sf"/>
</dbReference>
<evidence type="ECO:0000256" key="3">
    <source>
        <dbReference type="ARBA" id="ARBA00022603"/>
    </source>
</evidence>
<evidence type="ECO:0000256" key="6">
    <source>
        <dbReference type="ARBA" id="ARBA00047942"/>
    </source>
</evidence>
<comment type="caution">
    <text evidence="8">The sequence shown here is derived from an EMBL/GenBank/DDBJ whole genome shotgun (WGS) entry which is preliminary data.</text>
</comment>
<dbReference type="Gene3D" id="3.40.50.150">
    <property type="entry name" value="Vaccinia Virus protein VP39"/>
    <property type="match status" value="1"/>
</dbReference>
<dbReference type="PANTHER" id="PTHR30481">
    <property type="entry name" value="DNA ADENINE METHYLASE"/>
    <property type="match status" value="1"/>
</dbReference>
<organism evidence="8 9">
    <name type="scientific">Limnothrix redekei LRLZ20PSL1</name>
    <dbReference type="NCBI Taxonomy" id="3112953"/>
    <lineage>
        <taxon>Bacteria</taxon>
        <taxon>Bacillati</taxon>
        <taxon>Cyanobacteriota</taxon>
        <taxon>Cyanophyceae</taxon>
        <taxon>Pseudanabaenales</taxon>
        <taxon>Pseudanabaenaceae</taxon>
        <taxon>Limnothrix</taxon>
    </lineage>
</organism>
<keyword evidence="3 8" id="KW-0489">Methyltransferase</keyword>
<dbReference type="SUPFAM" id="SSF53335">
    <property type="entry name" value="S-adenosyl-L-methionine-dependent methyltransferases"/>
    <property type="match status" value="1"/>
</dbReference>
<protein>
    <recommendedName>
        <fullName evidence="2">site-specific DNA-methyltransferase (adenine-specific)</fullName>
        <ecNumber evidence="2">2.1.1.72</ecNumber>
    </recommendedName>
</protein>
<name>A0ABW7C4M8_9CYAN</name>
<dbReference type="Pfam" id="PF02086">
    <property type="entry name" value="MethyltransfD12"/>
    <property type="match status" value="1"/>
</dbReference>
<dbReference type="EMBL" id="JAZAQF010000001">
    <property type="protein sequence ID" value="MFG3816180.1"/>
    <property type="molecule type" value="Genomic_DNA"/>
</dbReference>
<dbReference type="Gene3D" id="1.10.1020.10">
    <property type="entry name" value="Adenine-specific Methyltransferase, Domain 2"/>
    <property type="match status" value="1"/>
</dbReference>
<dbReference type="GO" id="GO:0008168">
    <property type="term" value="F:methyltransferase activity"/>
    <property type="evidence" value="ECO:0007669"/>
    <property type="project" value="UniProtKB-KW"/>
</dbReference>
<feature type="region of interest" description="Disordered" evidence="7">
    <location>
        <begin position="1"/>
        <end position="29"/>
    </location>
</feature>
<dbReference type="PRINTS" id="PR00505">
    <property type="entry name" value="D12N6MTFRASE"/>
</dbReference>
<keyword evidence="5" id="KW-0949">S-adenosyl-L-methionine</keyword>
<keyword evidence="9" id="KW-1185">Reference proteome</keyword>
<evidence type="ECO:0000256" key="2">
    <source>
        <dbReference type="ARBA" id="ARBA00011900"/>
    </source>
</evidence>